<dbReference type="GO" id="GO:0005524">
    <property type="term" value="F:ATP binding"/>
    <property type="evidence" value="ECO:0007669"/>
    <property type="project" value="UniProtKB-UniRule"/>
</dbReference>
<comment type="function">
    <text evidence="6 7">3'-5' exonuclease.</text>
</comment>
<keyword evidence="2 6" id="KW-0547">Nucleotide-binding</keyword>
<dbReference type="SMART" id="SM00487">
    <property type="entry name" value="DEXDc"/>
    <property type="match status" value="1"/>
</dbReference>
<reference evidence="12 14" key="2">
    <citation type="submission" date="2020-12" db="EMBL/GenBank/DDBJ databases">
        <title>Taxonomic evaluation of the Bacillus sporothermodurans group of bacteria based on whole genome sequences.</title>
        <authorList>
            <person name="Fiedler G."/>
            <person name="Herbstmann A.-D."/>
            <person name="Doll E."/>
            <person name="Wenning M."/>
            <person name="Brinks E."/>
            <person name="Kabisch J."/>
            <person name="Breitenwieser F."/>
            <person name="Lappann M."/>
            <person name="Boehnlein C."/>
            <person name="Franz C."/>
        </authorList>
    </citation>
    <scope>NUCLEOTIDE SEQUENCE [LARGE SCALE GENOMIC DNA]</scope>
    <source>
        <strain evidence="12 14">DSM 10599</strain>
    </source>
</reference>
<evidence type="ECO:0000256" key="6">
    <source>
        <dbReference type="HAMAP-Rule" id="MF_02206"/>
    </source>
</evidence>
<dbReference type="PROSITE" id="PS51192">
    <property type="entry name" value="HELICASE_ATP_BIND_1"/>
    <property type="match status" value="1"/>
</dbReference>
<dbReference type="RefSeq" id="WP_066228566.1">
    <property type="nucleotide sequence ID" value="NZ_CP066701.1"/>
</dbReference>
<dbReference type="InterPro" id="IPR013520">
    <property type="entry name" value="Ribonucl_H"/>
</dbReference>
<dbReference type="GO" id="GO:0008408">
    <property type="term" value="F:3'-5' exonuclease activity"/>
    <property type="evidence" value="ECO:0007669"/>
    <property type="project" value="UniProtKB-UniRule"/>
</dbReference>
<evidence type="ECO:0000256" key="7">
    <source>
        <dbReference type="RuleBase" id="RU364106"/>
    </source>
</evidence>
<feature type="domain" description="Helicase C-terminal" evidence="10">
    <location>
        <begin position="745"/>
        <end position="900"/>
    </location>
</feature>
<feature type="short sequence motif" description="DEAH box" evidence="6">
    <location>
        <begin position="462"/>
        <end position="465"/>
    </location>
</feature>
<evidence type="ECO:0000256" key="1">
    <source>
        <dbReference type="ARBA" id="ARBA00022722"/>
    </source>
</evidence>
<dbReference type="KEGG" id="hspo:JGZ69_17310"/>
<dbReference type="FunFam" id="3.40.50.300:FF:000437">
    <property type="entry name" value="ATP-dependent DNA helicase DinG"/>
    <property type="match status" value="1"/>
</dbReference>
<comment type="similarity">
    <text evidence="6 7">Belongs to the helicase family. DinG subfamily. Type 2 sub-subfamily.</text>
</comment>
<evidence type="ECO:0000313" key="12">
    <source>
        <dbReference type="EMBL" id="QQX24526.1"/>
    </source>
</evidence>
<dbReference type="FunFam" id="3.30.420.10:FF:000045">
    <property type="entry name" value="3'-5' exonuclease DinG"/>
    <property type="match status" value="1"/>
</dbReference>
<evidence type="ECO:0000256" key="4">
    <source>
        <dbReference type="ARBA" id="ARBA00022839"/>
    </source>
</evidence>
<evidence type="ECO:0000259" key="8">
    <source>
        <dbReference type="PROSITE" id="PS51192"/>
    </source>
</evidence>
<dbReference type="PANTHER" id="PTHR11472:SF34">
    <property type="entry name" value="REGULATOR OF TELOMERE ELONGATION HELICASE 1"/>
    <property type="match status" value="1"/>
</dbReference>
<evidence type="ECO:0000256" key="5">
    <source>
        <dbReference type="ARBA" id="ARBA00022840"/>
    </source>
</evidence>
<dbReference type="Proteomes" id="UP000075666">
    <property type="component" value="Unassembled WGS sequence"/>
</dbReference>
<dbReference type="SMART" id="SM00491">
    <property type="entry name" value="HELICc2"/>
    <property type="match status" value="1"/>
</dbReference>
<evidence type="ECO:0000259" key="10">
    <source>
        <dbReference type="PROSITE" id="PS51194"/>
    </source>
</evidence>
<dbReference type="EMBL" id="CP066701">
    <property type="protein sequence ID" value="QQX24526.1"/>
    <property type="molecule type" value="Genomic_DNA"/>
</dbReference>
<keyword evidence="1 6" id="KW-0540">Nuclease</keyword>
<dbReference type="InterPro" id="IPR006555">
    <property type="entry name" value="ATP-dep_Helicase_C"/>
</dbReference>
<dbReference type="InterPro" id="IPR014013">
    <property type="entry name" value="Helic_SF1/SF2_ATP-bd_DinG/Rad3"/>
</dbReference>
<evidence type="ECO:0000259" key="9">
    <source>
        <dbReference type="PROSITE" id="PS51193"/>
    </source>
</evidence>
<dbReference type="Pfam" id="PF00929">
    <property type="entry name" value="RNase_T"/>
    <property type="match status" value="1"/>
</dbReference>
<dbReference type="Gene3D" id="3.30.420.10">
    <property type="entry name" value="Ribonuclease H-like superfamily/Ribonuclease H"/>
    <property type="match status" value="1"/>
</dbReference>
<dbReference type="CDD" id="cd06127">
    <property type="entry name" value="DEDDh"/>
    <property type="match status" value="1"/>
</dbReference>
<dbReference type="NCBIfam" id="TIGR01407">
    <property type="entry name" value="dinG_rel"/>
    <property type="match status" value="1"/>
</dbReference>
<dbReference type="SUPFAM" id="SSF52540">
    <property type="entry name" value="P-loop containing nucleoside triphosphate hydrolases"/>
    <property type="match status" value="1"/>
</dbReference>
<dbReference type="PATRIC" id="fig|46224.3.peg.1683"/>
<dbReference type="PANTHER" id="PTHR11472">
    <property type="entry name" value="DNA REPAIR DEAD HELICASE RAD3/XP-D SUBFAMILY MEMBER"/>
    <property type="match status" value="1"/>
</dbReference>
<dbReference type="OrthoDB" id="9803913at2"/>
<evidence type="ECO:0000256" key="3">
    <source>
        <dbReference type="ARBA" id="ARBA00022801"/>
    </source>
</evidence>
<feature type="binding site" evidence="6">
    <location>
        <begin position="284"/>
        <end position="291"/>
    </location>
    <ligand>
        <name>ATP</name>
        <dbReference type="ChEBI" id="CHEBI:30616"/>
    </ligand>
</feature>
<dbReference type="Gene3D" id="3.40.50.300">
    <property type="entry name" value="P-loop containing nucleotide triphosphate hydrolases"/>
    <property type="match status" value="2"/>
</dbReference>
<dbReference type="SUPFAM" id="SSF53098">
    <property type="entry name" value="Ribonuclease H-like"/>
    <property type="match status" value="1"/>
</dbReference>
<evidence type="ECO:0000313" key="13">
    <source>
        <dbReference type="Proteomes" id="UP000075666"/>
    </source>
</evidence>
<evidence type="ECO:0000256" key="2">
    <source>
        <dbReference type="ARBA" id="ARBA00022741"/>
    </source>
</evidence>
<dbReference type="GO" id="GO:0003678">
    <property type="term" value="F:DNA helicase activity"/>
    <property type="evidence" value="ECO:0007669"/>
    <property type="project" value="TreeGrafter"/>
</dbReference>
<keyword evidence="4 6" id="KW-0269">Exonuclease</keyword>
<reference evidence="11 13" key="1">
    <citation type="submission" date="2016-01" db="EMBL/GenBank/DDBJ databases">
        <title>Genome Sequences of Twelve Sporeforming Bacillus Species Isolated from Foods.</title>
        <authorList>
            <person name="Berendsen E.M."/>
            <person name="Wells-Bennik M.H."/>
            <person name="Krawcyk A.O."/>
            <person name="De Jong A."/>
            <person name="Holsappel S."/>
            <person name="Eijlander R.T."/>
            <person name="Kuipers O.P."/>
        </authorList>
    </citation>
    <scope>NUCLEOTIDE SEQUENCE [LARGE SCALE GENOMIC DNA]</scope>
    <source>
        <strain evidence="11 13">B4102</strain>
    </source>
</reference>
<protein>
    <recommendedName>
        <fullName evidence="6 7">3'-5' exonuclease DinG</fullName>
        <ecNumber evidence="6 7">3.1.-.-</ecNumber>
    </recommendedName>
</protein>
<dbReference type="HAMAP" id="MF_02206">
    <property type="entry name" value="DinG_exonucl"/>
    <property type="match status" value="1"/>
</dbReference>
<dbReference type="NCBIfam" id="NF005981">
    <property type="entry name" value="PRK08074.1"/>
    <property type="match status" value="1"/>
</dbReference>
<dbReference type="InterPro" id="IPR036397">
    <property type="entry name" value="RNaseH_sf"/>
</dbReference>
<dbReference type="GO" id="GO:0006260">
    <property type="term" value="P:DNA replication"/>
    <property type="evidence" value="ECO:0007669"/>
    <property type="project" value="InterPro"/>
</dbReference>
<evidence type="ECO:0000313" key="11">
    <source>
        <dbReference type="EMBL" id="KYD09239.1"/>
    </source>
</evidence>
<dbReference type="InterPro" id="IPR012337">
    <property type="entry name" value="RNaseH-like_sf"/>
</dbReference>
<feature type="domain" description="Helicase ATP-binding" evidence="9">
    <location>
        <begin position="249"/>
        <end position="523"/>
    </location>
</feature>
<dbReference type="InterPro" id="IPR027417">
    <property type="entry name" value="P-loop_NTPase"/>
</dbReference>
<dbReference type="GO" id="GO:0003677">
    <property type="term" value="F:DNA binding"/>
    <property type="evidence" value="ECO:0007669"/>
    <property type="project" value="InterPro"/>
</dbReference>
<organism evidence="11 13">
    <name type="scientific">Heyndrickxia sporothermodurans</name>
    <dbReference type="NCBI Taxonomy" id="46224"/>
    <lineage>
        <taxon>Bacteria</taxon>
        <taxon>Bacillati</taxon>
        <taxon>Bacillota</taxon>
        <taxon>Bacilli</taxon>
        <taxon>Bacillales</taxon>
        <taxon>Bacillaceae</taxon>
        <taxon>Heyndrickxia</taxon>
    </lineage>
</organism>
<dbReference type="PROSITE" id="PS51193">
    <property type="entry name" value="HELICASE_ATP_BIND_2"/>
    <property type="match status" value="1"/>
</dbReference>
<dbReference type="STRING" id="46224.B4102_2505"/>
<dbReference type="GO" id="GO:0003887">
    <property type="term" value="F:DNA-directed DNA polymerase activity"/>
    <property type="evidence" value="ECO:0007669"/>
    <property type="project" value="InterPro"/>
</dbReference>
<dbReference type="InterPro" id="IPR006310">
    <property type="entry name" value="DinG"/>
</dbReference>
<dbReference type="InterPro" id="IPR045028">
    <property type="entry name" value="DinG/Rad3-like"/>
</dbReference>
<accession>A0A150LB60</accession>
<dbReference type="EC" id="3.1.-.-" evidence="6 7"/>
<sequence length="934" mass="107899">MTNRFVVIDIETTGNSSKKGDRIIQIAAIIVENEQIVDQYTTFVNPCTSIPVFIEELTGINDEMVKDAPLFEEIADDLLKILEGSIFVAHNVLFDLSFLQEEFKRIGRSEFVGLTIDTVELSRVLFPSSDSFKLFDLTESFSIHHERPHQADSDAFVTAKLLLHCINFAKELPLITLEQLSLLAVGLKSDIEVLFEAILHRKKKHIENLPEHLEVYRGIALRKKKKKHIERNYRERYEYPISPNEKEKLLSQTIKHFEVRDGQFEMMDIVYESLRLKKTALIEAGTGVGKSLAYLLPSLYQSVQENKPILISTYTVQLQEQLLQNEIKKLENMLPFAFKTVLLKGRQHYINLFMFEQSLHDEDTQYDEILSKMQILVWLLNTETGDIDEINLSSGGKLFWNRIKQGGWHLKDKDPWVSRDFYLNARKEAENADLVITNHAMMLIDFKQESSLFRTFDYVIIDEAHHFEKCARHFFGKKLEYIPCKYLCSKLGAFEKKQAFFQLEKLIDSNKITPKTPAFELDFSIIELERSIDELFLGIADRWMFERNKQGTQAKTQIRLVNKWMDESKWQPVKYCAEKIIATINEINSSINGRLTSLKRISEKLNEKEKAFVEEIYNIMNEFHELQKTIQMLLIQQSNDHVYWIEGDVKAIPNSITVQSQSISVKNQLGTAFFSKKKSTILTSATLTVNNSFSFFENELGLNHLEHLVKKQIPSPFHYKEMTKLIIPNDVPEILHVSSKEYAESISSHLIAIAQATKGRMLVLFTANEMLRQTHNFMKESGLLEDFVLIAQGITAGSRTRLIKNFQRFEKAILFGTNSFWEGVDIPGEDLSCLVIVRLPFSPPDEPYIWAKSKALTAEGKNPFTAYSLPEAVIRFKQGFGRLIRRDTDKGIVIVFDRRIDTTKYGKAFLQSIPKIPVKHASLKEIIEIVEKWF</sequence>
<dbReference type="EMBL" id="LQYN01000025">
    <property type="protein sequence ID" value="KYD09239.1"/>
    <property type="molecule type" value="Genomic_DNA"/>
</dbReference>
<gene>
    <name evidence="6 7 12" type="primary">dinG</name>
    <name evidence="11" type="ORF">B4102_2505</name>
    <name evidence="12" type="ORF">JGZ69_17310</name>
</gene>
<keyword evidence="5 6" id="KW-0067">ATP-binding</keyword>
<keyword evidence="3 6" id="KW-0378">Hydrolase</keyword>
<dbReference type="InterPro" id="IPR006054">
    <property type="entry name" value="DnaQ"/>
</dbReference>
<keyword evidence="12" id="KW-0347">Helicase</keyword>
<dbReference type="SMART" id="SM00479">
    <property type="entry name" value="EXOIII"/>
    <property type="match status" value="1"/>
</dbReference>
<dbReference type="Pfam" id="PF13307">
    <property type="entry name" value="Helicase_C_2"/>
    <property type="match status" value="1"/>
</dbReference>
<proteinExistence type="inferred from homology"/>
<dbReference type="PROSITE" id="PS51194">
    <property type="entry name" value="HELICASE_CTER"/>
    <property type="match status" value="1"/>
</dbReference>
<dbReference type="InterPro" id="IPR001650">
    <property type="entry name" value="Helicase_C-like"/>
</dbReference>
<keyword evidence="13" id="KW-1185">Reference proteome</keyword>
<dbReference type="InterPro" id="IPR014001">
    <property type="entry name" value="Helicase_ATP-bd"/>
</dbReference>
<evidence type="ECO:0000313" key="14">
    <source>
        <dbReference type="Proteomes" id="UP000595512"/>
    </source>
</evidence>
<feature type="domain" description="Helicase ATP-binding" evidence="8">
    <location>
        <begin position="271"/>
        <end position="510"/>
    </location>
</feature>
<dbReference type="NCBIfam" id="TIGR00573">
    <property type="entry name" value="dnaq"/>
    <property type="match status" value="1"/>
</dbReference>
<dbReference type="AlphaFoldDB" id="A0A150LB60"/>
<dbReference type="GO" id="GO:0016818">
    <property type="term" value="F:hydrolase activity, acting on acid anhydrides, in phosphorus-containing anhydrides"/>
    <property type="evidence" value="ECO:0007669"/>
    <property type="project" value="InterPro"/>
</dbReference>
<name>A0A150LB60_9BACI</name>
<dbReference type="Proteomes" id="UP000595512">
    <property type="component" value="Chromosome"/>
</dbReference>